<feature type="domain" description="4Fe-4S ferredoxin-type" evidence="7">
    <location>
        <begin position="101"/>
        <end position="130"/>
    </location>
</feature>
<feature type="non-terminal residue" evidence="8">
    <location>
        <position position="228"/>
    </location>
</feature>
<evidence type="ECO:0000259" key="7">
    <source>
        <dbReference type="PROSITE" id="PS51379"/>
    </source>
</evidence>
<feature type="domain" description="4Fe-4S ferredoxin-type" evidence="7">
    <location>
        <begin position="69"/>
        <end position="100"/>
    </location>
</feature>
<dbReference type="GO" id="GO:0046872">
    <property type="term" value="F:metal ion binding"/>
    <property type="evidence" value="ECO:0007669"/>
    <property type="project" value="UniProtKB-KW"/>
</dbReference>
<protein>
    <recommendedName>
        <fullName evidence="7">4Fe-4S ferredoxin-type domain-containing protein</fullName>
    </recommendedName>
</protein>
<reference evidence="8" key="1">
    <citation type="journal article" date="2014" name="Front. Microbiol.">
        <title>High frequency of phylogenetically diverse reductive dehalogenase-homologous genes in deep subseafloor sedimentary metagenomes.</title>
        <authorList>
            <person name="Kawai M."/>
            <person name="Futagami T."/>
            <person name="Toyoda A."/>
            <person name="Takaki Y."/>
            <person name="Nishi S."/>
            <person name="Hori S."/>
            <person name="Arai W."/>
            <person name="Tsubouchi T."/>
            <person name="Morono Y."/>
            <person name="Uchiyama I."/>
            <person name="Ito T."/>
            <person name="Fujiyama A."/>
            <person name="Inagaki F."/>
            <person name="Takami H."/>
        </authorList>
    </citation>
    <scope>NUCLEOTIDE SEQUENCE</scope>
    <source>
        <strain evidence="8">Expedition CK06-06</strain>
    </source>
</reference>
<comment type="subcellular location">
    <subcellularLocation>
        <location evidence="1">Cell envelope</location>
    </subcellularLocation>
</comment>
<evidence type="ECO:0000256" key="5">
    <source>
        <dbReference type="ARBA" id="ARBA00023004"/>
    </source>
</evidence>
<dbReference type="InterPro" id="IPR051555">
    <property type="entry name" value="FDH_Electron_Transfer_Unit"/>
</dbReference>
<dbReference type="EMBL" id="BARS01025001">
    <property type="protein sequence ID" value="GAG00118.1"/>
    <property type="molecule type" value="Genomic_DNA"/>
</dbReference>
<keyword evidence="2" id="KW-0004">4Fe-4S</keyword>
<dbReference type="GO" id="GO:0051539">
    <property type="term" value="F:4 iron, 4 sulfur cluster binding"/>
    <property type="evidence" value="ECO:0007669"/>
    <property type="project" value="UniProtKB-KW"/>
</dbReference>
<dbReference type="Pfam" id="PF13247">
    <property type="entry name" value="Fer4_11"/>
    <property type="match status" value="1"/>
</dbReference>
<evidence type="ECO:0000256" key="6">
    <source>
        <dbReference type="ARBA" id="ARBA00023014"/>
    </source>
</evidence>
<sequence length="228" mass="25511">MVSDMAKVAILFDAFRCTGCRGCQVACKQWNDLPAEVTRNTGSYQNPPRVSEDTWLLMEFREVENGDGLKWVFRRQACMHCVHPACVSACPVGALYKTDEGPVLYHDDRCIGCRYCMLACPFEVPTFQWGDGLFKGAEIKKCNFCIDRLSDGREPACVHTCPSGALMYGERDELIAVAEGRIREHPERYPEKKVYGEEEAGGTSLLYISPVPFEELGMPQLGPAPIQE</sequence>
<evidence type="ECO:0000256" key="3">
    <source>
        <dbReference type="ARBA" id="ARBA00022723"/>
    </source>
</evidence>
<name>X0UIB2_9ZZZZ</name>
<dbReference type="PROSITE" id="PS00198">
    <property type="entry name" value="4FE4S_FER_1"/>
    <property type="match status" value="1"/>
</dbReference>
<keyword evidence="3" id="KW-0479">Metal-binding</keyword>
<dbReference type="PANTHER" id="PTHR43545:SF4">
    <property type="entry name" value="IRON-SULFUR PROTEIN"/>
    <property type="match status" value="1"/>
</dbReference>
<dbReference type="GO" id="GO:0030313">
    <property type="term" value="C:cell envelope"/>
    <property type="evidence" value="ECO:0007669"/>
    <property type="project" value="UniProtKB-SubCell"/>
</dbReference>
<dbReference type="CDD" id="cd10561">
    <property type="entry name" value="HybA_like"/>
    <property type="match status" value="1"/>
</dbReference>
<accession>X0UIB2</accession>
<proteinExistence type="predicted"/>
<keyword evidence="5" id="KW-0408">Iron</keyword>
<dbReference type="SUPFAM" id="SSF54862">
    <property type="entry name" value="4Fe-4S ferredoxins"/>
    <property type="match status" value="1"/>
</dbReference>
<evidence type="ECO:0000313" key="8">
    <source>
        <dbReference type="EMBL" id="GAG00118.1"/>
    </source>
</evidence>
<organism evidence="8">
    <name type="scientific">marine sediment metagenome</name>
    <dbReference type="NCBI Taxonomy" id="412755"/>
    <lineage>
        <taxon>unclassified sequences</taxon>
        <taxon>metagenomes</taxon>
        <taxon>ecological metagenomes</taxon>
    </lineage>
</organism>
<dbReference type="Pfam" id="PF12800">
    <property type="entry name" value="Fer4_4"/>
    <property type="match status" value="1"/>
</dbReference>
<comment type="caution">
    <text evidence="8">The sequence shown here is derived from an EMBL/GenBank/DDBJ whole genome shotgun (WGS) entry which is preliminary data.</text>
</comment>
<dbReference type="Gene3D" id="3.30.70.20">
    <property type="match status" value="2"/>
</dbReference>
<gene>
    <name evidence="8" type="ORF">S01H1_39587</name>
</gene>
<dbReference type="PANTHER" id="PTHR43545">
    <property type="entry name" value="FORMATE DEHYDROGENASE, NITRATE-INDUCIBLE, IRON-SULFUR SUBUNIT"/>
    <property type="match status" value="1"/>
</dbReference>
<dbReference type="PROSITE" id="PS51379">
    <property type="entry name" value="4FE4S_FER_2"/>
    <property type="match status" value="3"/>
</dbReference>
<dbReference type="AlphaFoldDB" id="X0UIB2"/>
<keyword evidence="6" id="KW-0411">Iron-sulfur</keyword>
<dbReference type="InterPro" id="IPR017896">
    <property type="entry name" value="4Fe4S_Fe-S-bd"/>
</dbReference>
<evidence type="ECO:0000256" key="2">
    <source>
        <dbReference type="ARBA" id="ARBA00022485"/>
    </source>
</evidence>
<feature type="domain" description="4Fe-4S ferredoxin-type" evidence="7">
    <location>
        <begin position="8"/>
        <end position="38"/>
    </location>
</feature>
<keyword evidence="4" id="KW-0677">Repeat</keyword>
<evidence type="ECO:0000256" key="4">
    <source>
        <dbReference type="ARBA" id="ARBA00022737"/>
    </source>
</evidence>
<dbReference type="InterPro" id="IPR017900">
    <property type="entry name" value="4Fe4S_Fe_S_CS"/>
</dbReference>
<evidence type="ECO:0000256" key="1">
    <source>
        <dbReference type="ARBA" id="ARBA00004196"/>
    </source>
</evidence>